<dbReference type="FunFam" id="3.40.50.10810:FF:000020">
    <property type="entry name" value="DNA repair and recombination protein RAD54B"/>
    <property type="match status" value="1"/>
</dbReference>
<evidence type="ECO:0000313" key="13">
    <source>
        <dbReference type="Proteomes" id="UP001286313"/>
    </source>
</evidence>
<evidence type="ECO:0000256" key="5">
    <source>
        <dbReference type="ARBA" id="ARBA00022801"/>
    </source>
</evidence>
<dbReference type="InterPro" id="IPR014001">
    <property type="entry name" value="Helicase_ATP-bd"/>
</dbReference>
<comment type="caution">
    <text evidence="12">The sequence shown here is derived from an EMBL/GenBank/DDBJ whole genome shotgun (WGS) entry which is preliminary data.</text>
</comment>
<evidence type="ECO:0000256" key="7">
    <source>
        <dbReference type="ARBA" id="ARBA00024776"/>
    </source>
</evidence>
<dbReference type="InterPro" id="IPR027417">
    <property type="entry name" value="P-loop_NTPase"/>
</dbReference>
<feature type="region of interest" description="Disordered" evidence="9">
    <location>
        <begin position="130"/>
        <end position="156"/>
    </location>
</feature>
<dbReference type="SUPFAM" id="SSF52540">
    <property type="entry name" value="P-loop containing nucleoside triphosphate hydrolases"/>
    <property type="match status" value="2"/>
</dbReference>
<evidence type="ECO:0000313" key="12">
    <source>
        <dbReference type="EMBL" id="KAK3871880.1"/>
    </source>
</evidence>
<name>A0AAE1FEI8_PETCI</name>
<dbReference type="GO" id="GO:0005524">
    <property type="term" value="F:ATP binding"/>
    <property type="evidence" value="ECO:0007669"/>
    <property type="project" value="InterPro"/>
</dbReference>
<evidence type="ECO:0000256" key="6">
    <source>
        <dbReference type="ARBA" id="ARBA00023306"/>
    </source>
</evidence>
<organism evidence="12 13">
    <name type="scientific">Petrolisthes cinctipes</name>
    <name type="common">Flat porcelain crab</name>
    <dbReference type="NCBI Taxonomy" id="88211"/>
    <lineage>
        <taxon>Eukaryota</taxon>
        <taxon>Metazoa</taxon>
        <taxon>Ecdysozoa</taxon>
        <taxon>Arthropoda</taxon>
        <taxon>Crustacea</taxon>
        <taxon>Multicrustacea</taxon>
        <taxon>Malacostraca</taxon>
        <taxon>Eumalacostraca</taxon>
        <taxon>Eucarida</taxon>
        <taxon>Decapoda</taxon>
        <taxon>Pleocyemata</taxon>
        <taxon>Anomura</taxon>
        <taxon>Galatheoidea</taxon>
        <taxon>Porcellanidae</taxon>
        <taxon>Petrolisthes</taxon>
    </lineage>
</organism>
<dbReference type="InterPro" id="IPR001650">
    <property type="entry name" value="Helicase_C-like"/>
</dbReference>
<dbReference type="CDD" id="cd18793">
    <property type="entry name" value="SF2_C_SNF"/>
    <property type="match status" value="1"/>
</dbReference>
<dbReference type="InterPro" id="IPR050496">
    <property type="entry name" value="SNF2_RAD54_helicase_repair"/>
</dbReference>
<reference evidence="12" key="1">
    <citation type="submission" date="2023-10" db="EMBL/GenBank/DDBJ databases">
        <title>Genome assemblies of two species of porcelain crab, Petrolisthes cinctipes and Petrolisthes manimaculis (Anomura: Porcellanidae).</title>
        <authorList>
            <person name="Angst P."/>
        </authorList>
    </citation>
    <scope>NUCLEOTIDE SEQUENCE</scope>
    <source>
        <strain evidence="12">PB745_01</strain>
        <tissue evidence="12">Gill</tissue>
    </source>
</reference>
<gene>
    <name evidence="12" type="ORF">Pcinc_023013</name>
</gene>
<dbReference type="SMART" id="SM00487">
    <property type="entry name" value="DEXDc"/>
    <property type="match status" value="1"/>
</dbReference>
<dbReference type="PANTHER" id="PTHR45629:SF7">
    <property type="entry name" value="DNA EXCISION REPAIR PROTEIN ERCC-6-RELATED"/>
    <property type="match status" value="1"/>
</dbReference>
<dbReference type="PANTHER" id="PTHR45629">
    <property type="entry name" value="SNF2/RAD54 FAMILY MEMBER"/>
    <property type="match status" value="1"/>
</dbReference>
<dbReference type="Gene3D" id="3.40.50.10810">
    <property type="entry name" value="Tandem AAA-ATPase domain"/>
    <property type="match status" value="1"/>
</dbReference>
<proteinExistence type="predicted"/>
<dbReference type="PROSITE" id="PS51192">
    <property type="entry name" value="HELICASE_ATP_BIND_1"/>
    <property type="match status" value="1"/>
</dbReference>
<evidence type="ECO:0000256" key="9">
    <source>
        <dbReference type="SAM" id="MobiDB-lite"/>
    </source>
</evidence>
<dbReference type="GO" id="GO:0007131">
    <property type="term" value="P:reciprocal meiotic recombination"/>
    <property type="evidence" value="ECO:0007669"/>
    <property type="project" value="TreeGrafter"/>
</dbReference>
<feature type="region of interest" description="Disordered" evidence="9">
    <location>
        <begin position="272"/>
        <end position="333"/>
    </location>
</feature>
<feature type="domain" description="Helicase C-terminal" evidence="11">
    <location>
        <begin position="693"/>
        <end position="856"/>
    </location>
</feature>
<evidence type="ECO:0000256" key="1">
    <source>
        <dbReference type="ARBA" id="ARBA00011467"/>
    </source>
</evidence>
<dbReference type="InterPro" id="IPR049730">
    <property type="entry name" value="SNF2/RAD54-like_C"/>
</dbReference>
<feature type="compositionally biased region" description="Polar residues" evidence="9">
    <location>
        <begin position="97"/>
        <end position="110"/>
    </location>
</feature>
<dbReference type="GO" id="GO:0005634">
    <property type="term" value="C:nucleus"/>
    <property type="evidence" value="ECO:0007669"/>
    <property type="project" value="TreeGrafter"/>
</dbReference>
<accession>A0AAE1FEI8</accession>
<dbReference type="PROSITE" id="PS51194">
    <property type="entry name" value="HELICASE_CTER"/>
    <property type="match status" value="1"/>
</dbReference>
<protein>
    <recommendedName>
        <fullName evidence="2">DNA repair and recombination protein RAD54-like</fullName>
    </recommendedName>
    <alternativeName>
        <fullName evidence="8">Protein okra</fullName>
    </alternativeName>
</protein>
<evidence type="ECO:0000256" key="3">
    <source>
        <dbReference type="ARBA" id="ARBA00022618"/>
    </source>
</evidence>
<dbReference type="Pfam" id="PF00176">
    <property type="entry name" value="SNF2-rel_dom"/>
    <property type="match status" value="1"/>
</dbReference>
<comment type="function">
    <text evidence="7">Involved in mitotic DNA repair and meiotic recombination. Functions in the recombinational DNA repair pathway. Essential for interhomolog gene conversion (GC), but may have a less important role in intersister GC than spn-A/Rad51. In the presence of DNA, spn-A/Rad51 enhances the ATPase activity of okr/Rad54.</text>
</comment>
<dbReference type="AlphaFoldDB" id="A0AAE1FEI8"/>
<dbReference type="SMART" id="SM00490">
    <property type="entry name" value="HELICc"/>
    <property type="match status" value="1"/>
</dbReference>
<feature type="compositionally biased region" description="Polar residues" evidence="9">
    <location>
        <begin position="296"/>
        <end position="310"/>
    </location>
</feature>
<keyword evidence="6" id="KW-0131">Cell cycle</keyword>
<dbReference type="GO" id="GO:0051301">
    <property type="term" value="P:cell division"/>
    <property type="evidence" value="ECO:0007669"/>
    <property type="project" value="UniProtKB-KW"/>
</dbReference>
<dbReference type="InterPro" id="IPR038718">
    <property type="entry name" value="SNF2-like_sf"/>
</dbReference>
<dbReference type="Proteomes" id="UP001286313">
    <property type="component" value="Unassembled WGS sequence"/>
</dbReference>
<comment type="subunit">
    <text evidence="1">Interacts (via N-terminus) with spn-A/Rad51.</text>
</comment>
<keyword evidence="4" id="KW-0498">Mitosis</keyword>
<feature type="domain" description="Helicase ATP-binding" evidence="10">
    <location>
        <begin position="369"/>
        <end position="536"/>
    </location>
</feature>
<evidence type="ECO:0000256" key="8">
    <source>
        <dbReference type="ARBA" id="ARBA00029956"/>
    </source>
</evidence>
<dbReference type="GO" id="GO:0015616">
    <property type="term" value="F:DNA translocase activity"/>
    <property type="evidence" value="ECO:0007669"/>
    <property type="project" value="TreeGrafter"/>
</dbReference>
<dbReference type="InterPro" id="IPR000330">
    <property type="entry name" value="SNF2_N"/>
</dbReference>
<evidence type="ECO:0000259" key="11">
    <source>
        <dbReference type="PROSITE" id="PS51194"/>
    </source>
</evidence>
<sequence>MRRSAAPSQLLKRSQFRPPFVGGVAKRPCLEVKTPSGQSPGLSKPTQVRSPKDILSLIQTPGSAPLGNCEHPHTSDSTNTALTDDDTLEKNIVPDDSPSQSTISDQTVSPSDKLYLQSSYSVSNSNNLVPGRDFVRPGHTQSHASARRPLGQTVQPGAVWSRQVRPGVTPPTGEENQEPPQTKYYSVVWCKRSNKKHKKWEGDAVLIVKTRSVVLKDTEGREIGRGMGYKLADLASLQDGSTLPVGSKEVEIQSSISAESFASGSCFIGEMEPSPATQPLVRPRPKPKPFRLPTLSRPSHTTENNRSNPTPLFDPARPDALVMPRPPSQHQWQNSNSVVVDVVVDPHVSGHLRPHQQEGVVFLYECVMGYRTHDTNGAILADEMGLGKTLQCVALVWTLLKQDPYHQRPVVRRVLVVTPSSLTVNWGKEFTKWLGRSRLQVYIVDQNNKAENFGKQTISPVMVISYEMFIRCAQAIKELKFDLMICDEGHRLKNANIKTASLLGSIGCKRRVLLTGTPLQNDIQELYALVEFVNPGVLGSSASFRHVYEDPIVASQQPQSTEEERQLGTSRAAQLNRITSMFILRRTQEVINRYLPAKSEYVVFCQPTETQLEVYHRVLGCRGLNSCLAAPNGTDTLSALMTLRKVCNHPALLARGADEETVKSELIKEVAAFLPSHLEVGKYEETDSGKLAVLSCMLWALHESETREKIVVVSNYTSTLDVVAALCKRYSYTHLRLDGSTPTHRRQQLVDRFNCATSNDFVFLLSARAGGVGLNLVGASRILLYDLDWNPATDLQAMARVWRDGQRKKVHIYRLLLTGTVDEKMYQRQIKKQGLSGTVVDARESQRVHFSVQELKDLFTLHSDTACLTHDLLQCECDQQGGQAPAASYTQQDDTTHRACQLGSTSTTKSTSSTTTMDQLYSWHHLAPPFSSAVVKDWCLEAASDFITFIFSNEARTEVAPISSPSL</sequence>
<dbReference type="GO" id="GO:0016787">
    <property type="term" value="F:hydrolase activity"/>
    <property type="evidence" value="ECO:0007669"/>
    <property type="project" value="UniProtKB-KW"/>
</dbReference>
<keyword evidence="5" id="KW-0378">Hydrolase</keyword>
<feature type="region of interest" description="Disordered" evidence="9">
    <location>
        <begin position="1"/>
        <end position="110"/>
    </location>
</feature>
<evidence type="ECO:0000259" key="10">
    <source>
        <dbReference type="PROSITE" id="PS51192"/>
    </source>
</evidence>
<evidence type="ECO:0000256" key="4">
    <source>
        <dbReference type="ARBA" id="ARBA00022776"/>
    </source>
</evidence>
<dbReference type="CDD" id="cd18004">
    <property type="entry name" value="DEXHc_RAD54"/>
    <property type="match status" value="1"/>
</dbReference>
<dbReference type="GO" id="GO:0000724">
    <property type="term" value="P:double-strand break repair via homologous recombination"/>
    <property type="evidence" value="ECO:0007669"/>
    <property type="project" value="TreeGrafter"/>
</dbReference>
<dbReference type="EMBL" id="JAWQEG010002456">
    <property type="protein sequence ID" value="KAK3871880.1"/>
    <property type="molecule type" value="Genomic_DNA"/>
</dbReference>
<dbReference type="Pfam" id="PF00271">
    <property type="entry name" value="Helicase_C"/>
    <property type="match status" value="1"/>
</dbReference>
<feature type="compositionally biased region" description="Polar residues" evidence="9">
    <location>
        <begin position="35"/>
        <end position="49"/>
    </location>
</feature>
<keyword evidence="3" id="KW-0132">Cell division</keyword>
<dbReference type="Gene3D" id="1.20.120.850">
    <property type="entry name" value="SWI2/SNF2 ATPases, N-terminal domain"/>
    <property type="match status" value="1"/>
</dbReference>
<evidence type="ECO:0000256" key="2">
    <source>
        <dbReference type="ARBA" id="ARBA00015341"/>
    </source>
</evidence>
<keyword evidence="13" id="KW-1185">Reference proteome</keyword>
<dbReference type="Gene3D" id="3.40.50.300">
    <property type="entry name" value="P-loop containing nucleotide triphosphate hydrolases"/>
    <property type="match status" value="1"/>
</dbReference>